<evidence type="ECO:0000313" key="3">
    <source>
        <dbReference type="Proteomes" id="UP000265520"/>
    </source>
</evidence>
<accession>A0A392LYJ3</accession>
<dbReference type="SUPFAM" id="SSF101447">
    <property type="entry name" value="Formin homology 2 domain (FH2 domain)"/>
    <property type="match status" value="1"/>
</dbReference>
<comment type="caution">
    <text evidence="2">The sequence shown here is derived from an EMBL/GenBank/DDBJ whole genome shotgun (WGS) entry which is preliminary data.</text>
</comment>
<dbReference type="Gene3D" id="1.20.1280.50">
    <property type="match status" value="1"/>
</dbReference>
<dbReference type="AlphaFoldDB" id="A0A392LYJ3"/>
<organism evidence="2 3">
    <name type="scientific">Trifolium medium</name>
    <dbReference type="NCBI Taxonomy" id="97028"/>
    <lineage>
        <taxon>Eukaryota</taxon>
        <taxon>Viridiplantae</taxon>
        <taxon>Streptophyta</taxon>
        <taxon>Embryophyta</taxon>
        <taxon>Tracheophyta</taxon>
        <taxon>Spermatophyta</taxon>
        <taxon>Magnoliopsida</taxon>
        <taxon>eudicotyledons</taxon>
        <taxon>Gunneridae</taxon>
        <taxon>Pentapetalae</taxon>
        <taxon>rosids</taxon>
        <taxon>fabids</taxon>
        <taxon>Fabales</taxon>
        <taxon>Fabaceae</taxon>
        <taxon>Papilionoideae</taxon>
        <taxon>50 kb inversion clade</taxon>
        <taxon>NPAAA clade</taxon>
        <taxon>Hologalegina</taxon>
        <taxon>IRL clade</taxon>
        <taxon>Trifolieae</taxon>
        <taxon>Trifolium</taxon>
    </lineage>
</organism>
<dbReference type="Proteomes" id="UP000265520">
    <property type="component" value="Unassembled WGS sequence"/>
</dbReference>
<dbReference type="PANTHER" id="PTHR31672:SF13">
    <property type="entry name" value="F-BOX PROTEIN CPR30-LIKE"/>
    <property type="match status" value="1"/>
</dbReference>
<dbReference type="InterPro" id="IPR050796">
    <property type="entry name" value="SCF_F-box_component"/>
</dbReference>
<proteinExistence type="predicted"/>
<feature type="non-terminal residue" evidence="2">
    <location>
        <position position="417"/>
    </location>
</feature>
<dbReference type="InterPro" id="IPR042201">
    <property type="entry name" value="FH2_Formin_sf"/>
</dbReference>
<protein>
    <submittedName>
        <fullName evidence="2">F-box/kelch-repeat protein</fullName>
    </submittedName>
</protein>
<dbReference type="InterPro" id="IPR001810">
    <property type="entry name" value="F-box_dom"/>
</dbReference>
<dbReference type="EMBL" id="LXQA010000550">
    <property type="protein sequence ID" value="MCH79975.1"/>
    <property type="molecule type" value="Genomic_DNA"/>
</dbReference>
<dbReference type="PANTHER" id="PTHR31672">
    <property type="entry name" value="BNACNNG10540D PROTEIN"/>
    <property type="match status" value="1"/>
</dbReference>
<dbReference type="InterPro" id="IPR036047">
    <property type="entry name" value="F-box-like_dom_sf"/>
</dbReference>
<name>A0A392LYJ3_9FABA</name>
<dbReference type="SUPFAM" id="SSF81383">
    <property type="entry name" value="F-box domain"/>
    <property type="match status" value="1"/>
</dbReference>
<evidence type="ECO:0000259" key="1">
    <source>
        <dbReference type="PROSITE" id="PS50181"/>
    </source>
</evidence>
<dbReference type="SMART" id="SM00256">
    <property type="entry name" value="FBOX"/>
    <property type="match status" value="1"/>
</dbReference>
<dbReference type="Pfam" id="PF08268">
    <property type="entry name" value="FBA_3"/>
    <property type="match status" value="1"/>
</dbReference>
<dbReference type="InterPro" id="IPR017451">
    <property type="entry name" value="F-box-assoc_interact_dom"/>
</dbReference>
<keyword evidence="3" id="KW-1185">Reference proteome</keyword>
<dbReference type="Pfam" id="PF00646">
    <property type="entry name" value="F-box"/>
    <property type="match status" value="1"/>
</dbReference>
<dbReference type="Gene3D" id="1.20.58.2220">
    <property type="entry name" value="Formin, FH2 domain"/>
    <property type="match status" value="1"/>
</dbReference>
<reference evidence="2 3" key="1">
    <citation type="journal article" date="2018" name="Front. Plant Sci.">
        <title>Red Clover (Trifolium pratense) and Zigzag Clover (T. medium) - A Picture of Genomic Similarities and Differences.</title>
        <authorList>
            <person name="Dluhosova J."/>
            <person name="Istvanek J."/>
            <person name="Nedelnik J."/>
            <person name="Repkova J."/>
        </authorList>
    </citation>
    <scope>NUCLEOTIDE SEQUENCE [LARGE SCALE GENOMIC DNA]</scope>
    <source>
        <strain evidence="3">cv. 10/8</strain>
        <tissue evidence="2">Leaf</tissue>
    </source>
</reference>
<gene>
    <name evidence="2" type="ORF">A2U01_0000737</name>
</gene>
<feature type="domain" description="F-box" evidence="1">
    <location>
        <begin position="21"/>
        <end position="67"/>
    </location>
</feature>
<evidence type="ECO:0000313" key="2">
    <source>
        <dbReference type="EMBL" id="MCH79975.1"/>
    </source>
</evidence>
<dbReference type="InterPro" id="IPR013187">
    <property type="entry name" value="F-box-assoc_dom_typ3"/>
</dbReference>
<sequence>MDSQSEPAGTLLPAMPTDGSQTDFSCLPLDLVQEILARVPVKDLVRSRSVSQLWNRVTYQKKFILKHASLANPHLFLSFSESSTVFNLVHRIDGEQISLESPFDTEYKLIQVIGSSHGIMCLVESGNVILWNPSIRKKSIFLTNLCSSVVKGQHVHVVYGFGHTHEFEFKFAAIEQFENEAKSIMKIGTAGPTSWTNINELALDFNSFDLIDSAKLVQESLNWFSGKEIVCLDLNKEKIRMLKTPNCGGTWSGSKDTIGCWKDKLGFLCRDTMLSEVWIMQIYGDEKSWIKLFSIPHLDVFGSPYVNGIHYISENNKTLMTVMKDFKWELIVFDPNDKKFENYAGNKDMLGKCEQVPRVESKLRVFAFKITFSAQVSDLRINLNTINDATRETIVTLGNALNQVKAFPLPIELYIPK</sequence>
<dbReference type="NCBIfam" id="TIGR01640">
    <property type="entry name" value="F_box_assoc_1"/>
    <property type="match status" value="1"/>
</dbReference>
<dbReference type="PROSITE" id="PS50181">
    <property type="entry name" value="FBOX"/>
    <property type="match status" value="1"/>
</dbReference>